<proteinExistence type="predicted"/>
<evidence type="ECO:0000256" key="1">
    <source>
        <dbReference type="SAM" id="MobiDB-lite"/>
    </source>
</evidence>
<reference evidence="2 3" key="1">
    <citation type="submission" date="2024-11" db="EMBL/GenBank/DDBJ databases">
        <title>A near-complete genome assembly of Cinchona calisaya.</title>
        <authorList>
            <person name="Lian D.C."/>
            <person name="Zhao X.W."/>
            <person name="Wei L."/>
        </authorList>
    </citation>
    <scope>NUCLEOTIDE SEQUENCE [LARGE SCALE GENOMIC DNA]</scope>
    <source>
        <tissue evidence="2">Nenye</tissue>
    </source>
</reference>
<accession>A0ABD3AA24</accession>
<sequence length="154" mass="17710">MLQQFHLGFSYEDPNSPETSSDDQQPTVEANEVHLLQNDFQDILHMQVQGVVAKAAITDSSSTTDTSLPPLSAVEEYSGSYIQGYHSPSPKELRDLRSIAKKMDKKGRLDKLTNVCVTERKSFLKAHFQRLWNNDDEFQRLDWDVLEPKIVRWN</sequence>
<keyword evidence="3" id="KW-1185">Reference proteome</keyword>
<feature type="region of interest" description="Disordered" evidence="1">
    <location>
        <begin position="1"/>
        <end position="26"/>
    </location>
</feature>
<evidence type="ECO:0000313" key="2">
    <source>
        <dbReference type="EMBL" id="KAL3528576.1"/>
    </source>
</evidence>
<name>A0ABD3AA24_9GENT</name>
<organism evidence="2 3">
    <name type="scientific">Cinchona calisaya</name>
    <dbReference type="NCBI Taxonomy" id="153742"/>
    <lineage>
        <taxon>Eukaryota</taxon>
        <taxon>Viridiplantae</taxon>
        <taxon>Streptophyta</taxon>
        <taxon>Embryophyta</taxon>
        <taxon>Tracheophyta</taxon>
        <taxon>Spermatophyta</taxon>
        <taxon>Magnoliopsida</taxon>
        <taxon>eudicotyledons</taxon>
        <taxon>Gunneridae</taxon>
        <taxon>Pentapetalae</taxon>
        <taxon>asterids</taxon>
        <taxon>lamiids</taxon>
        <taxon>Gentianales</taxon>
        <taxon>Rubiaceae</taxon>
        <taxon>Cinchonoideae</taxon>
        <taxon>Cinchoneae</taxon>
        <taxon>Cinchona</taxon>
    </lineage>
</organism>
<protein>
    <submittedName>
        <fullName evidence="2">Uncharacterized protein</fullName>
    </submittedName>
</protein>
<dbReference type="EMBL" id="JBJUIK010000004">
    <property type="protein sequence ID" value="KAL3528576.1"/>
    <property type="molecule type" value="Genomic_DNA"/>
</dbReference>
<feature type="compositionally biased region" description="Polar residues" evidence="1">
    <location>
        <begin position="16"/>
        <end position="26"/>
    </location>
</feature>
<evidence type="ECO:0000313" key="3">
    <source>
        <dbReference type="Proteomes" id="UP001630127"/>
    </source>
</evidence>
<dbReference type="InterPro" id="IPR016159">
    <property type="entry name" value="Cullin_repeat-like_dom_sf"/>
</dbReference>
<dbReference type="AlphaFoldDB" id="A0ABD3AA24"/>
<dbReference type="Proteomes" id="UP001630127">
    <property type="component" value="Unassembled WGS sequence"/>
</dbReference>
<dbReference type="Gene3D" id="1.20.1280.170">
    <property type="entry name" value="Exocyst complex component Exo70"/>
    <property type="match status" value="1"/>
</dbReference>
<gene>
    <name evidence="2" type="ORF">ACH5RR_007898</name>
</gene>
<comment type="caution">
    <text evidence="2">The sequence shown here is derived from an EMBL/GenBank/DDBJ whole genome shotgun (WGS) entry which is preliminary data.</text>
</comment>
<dbReference type="SUPFAM" id="SSF74788">
    <property type="entry name" value="Cullin repeat-like"/>
    <property type="match status" value="1"/>
</dbReference>